<gene>
    <name evidence="1" type="ORF">SYV04_35340</name>
</gene>
<accession>A0ABU5HED3</accession>
<keyword evidence="2" id="KW-1185">Reference proteome</keyword>
<evidence type="ECO:0000313" key="2">
    <source>
        <dbReference type="Proteomes" id="UP001291309"/>
    </source>
</evidence>
<proteinExistence type="predicted"/>
<dbReference type="EMBL" id="JAXIVS010000015">
    <property type="protein sequence ID" value="MDY7231716.1"/>
    <property type="molecule type" value="Genomic_DNA"/>
</dbReference>
<comment type="caution">
    <text evidence="1">The sequence shown here is derived from an EMBL/GenBank/DDBJ whole genome shotgun (WGS) entry which is preliminary data.</text>
</comment>
<organism evidence="1 2">
    <name type="scientific">Hyalangium rubrum</name>
    <dbReference type="NCBI Taxonomy" id="3103134"/>
    <lineage>
        <taxon>Bacteria</taxon>
        <taxon>Pseudomonadati</taxon>
        <taxon>Myxococcota</taxon>
        <taxon>Myxococcia</taxon>
        <taxon>Myxococcales</taxon>
        <taxon>Cystobacterineae</taxon>
        <taxon>Archangiaceae</taxon>
        <taxon>Hyalangium</taxon>
    </lineage>
</organism>
<sequence>MDPRTCAEQILRAIDHRDRELVMTARARIGLYLKLLAPGLVDRFALKATLKRGGS</sequence>
<reference evidence="1 2" key="1">
    <citation type="submission" date="2023-12" db="EMBL/GenBank/DDBJ databases">
        <title>the genome sequence of Hyalangium sp. s54d21.</title>
        <authorList>
            <person name="Zhang X."/>
        </authorList>
    </citation>
    <scope>NUCLEOTIDE SEQUENCE [LARGE SCALE GENOMIC DNA]</scope>
    <source>
        <strain evidence="2">s54d21</strain>
    </source>
</reference>
<dbReference type="Proteomes" id="UP001291309">
    <property type="component" value="Unassembled WGS sequence"/>
</dbReference>
<evidence type="ECO:0000313" key="1">
    <source>
        <dbReference type="EMBL" id="MDY7231716.1"/>
    </source>
</evidence>
<name>A0ABU5HED3_9BACT</name>
<protein>
    <submittedName>
        <fullName evidence="1">Uncharacterized protein</fullName>
    </submittedName>
</protein>
<dbReference type="RefSeq" id="WP_321550422.1">
    <property type="nucleotide sequence ID" value="NZ_JAXIVS010000015.1"/>
</dbReference>